<sequence length="145" mass="17048">MAAISNTQIYKSLQSYWRRKSYQKLESSSMKNNRRVVKLGQSSRRRRNKRSWSVRVSMRIRTVLRIPSPKKLMLRLRDAYVSAMLVVAGWSAGQPQKSVVELRQWLVRRVPRAREVKGGGDFEMMMMMHIYRNLMASPRQLTSCV</sequence>
<organism evidence="1 2">
    <name type="scientific">Asparagus officinalis</name>
    <name type="common">Garden asparagus</name>
    <dbReference type="NCBI Taxonomy" id="4686"/>
    <lineage>
        <taxon>Eukaryota</taxon>
        <taxon>Viridiplantae</taxon>
        <taxon>Streptophyta</taxon>
        <taxon>Embryophyta</taxon>
        <taxon>Tracheophyta</taxon>
        <taxon>Spermatophyta</taxon>
        <taxon>Magnoliopsida</taxon>
        <taxon>Liliopsida</taxon>
        <taxon>Asparagales</taxon>
        <taxon>Asparagaceae</taxon>
        <taxon>Asparagoideae</taxon>
        <taxon>Asparagus</taxon>
    </lineage>
</organism>
<dbReference type="PANTHER" id="PTHR33702:SF25">
    <property type="entry name" value="OS05G0575200 PROTEIN"/>
    <property type="match status" value="1"/>
</dbReference>
<dbReference type="Gramene" id="ONK81388">
    <property type="protein sequence ID" value="ONK81388"/>
    <property type="gene ID" value="A4U43_C01F28540"/>
</dbReference>
<dbReference type="Proteomes" id="UP000243459">
    <property type="component" value="Chromosome 1"/>
</dbReference>
<dbReference type="PANTHER" id="PTHR33702">
    <property type="entry name" value="BNAA09G40010D PROTEIN"/>
    <property type="match status" value="1"/>
</dbReference>
<evidence type="ECO:0000313" key="1">
    <source>
        <dbReference type="EMBL" id="ONK81388.1"/>
    </source>
</evidence>
<keyword evidence="2" id="KW-1185">Reference proteome</keyword>
<dbReference type="OMA" id="VSMRIRT"/>
<dbReference type="EMBL" id="CM007381">
    <property type="protein sequence ID" value="ONK81388.1"/>
    <property type="molecule type" value="Genomic_DNA"/>
</dbReference>
<protein>
    <submittedName>
        <fullName evidence="1">Uncharacterized protein</fullName>
    </submittedName>
</protein>
<name>A0A5P1FT40_ASPOF</name>
<evidence type="ECO:0000313" key="2">
    <source>
        <dbReference type="Proteomes" id="UP000243459"/>
    </source>
</evidence>
<accession>A0A5P1FT40</accession>
<proteinExistence type="predicted"/>
<gene>
    <name evidence="1" type="ORF">A4U43_C01F28540</name>
</gene>
<reference evidence="2" key="1">
    <citation type="journal article" date="2017" name="Nat. Commun.">
        <title>The asparagus genome sheds light on the origin and evolution of a young Y chromosome.</title>
        <authorList>
            <person name="Harkess A."/>
            <person name="Zhou J."/>
            <person name="Xu C."/>
            <person name="Bowers J.E."/>
            <person name="Van der Hulst R."/>
            <person name="Ayyampalayam S."/>
            <person name="Mercati F."/>
            <person name="Riccardi P."/>
            <person name="McKain M.R."/>
            <person name="Kakrana A."/>
            <person name="Tang H."/>
            <person name="Ray J."/>
            <person name="Groenendijk J."/>
            <person name="Arikit S."/>
            <person name="Mathioni S.M."/>
            <person name="Nakano M."/>
            <person name="Shan H."/>
            <person name="Telgmann-Rauber A."/>
            <person name="Kanno A."/>
            <person name="Yue Z."/>
            <person name="Chen H."/>
            <person name="Li W."/>
            <person name="Chen Y."/>
            <person name="Xu X."/>
            <person name="Zhang Y."/>
            <person name="Luo S."/>
            <person name="Chen H."/>
            <person name="Gao J."/>
            <person name="Mao Z."/>
            <person name="Pires J.C."/>
            <person name="Luo M."/>
            <person name="Kudrna D."/>
            <person name="Wing R.A."/>
            <person name="Meyers B.C."/>
            <person name="Yi K."/>
            <person name="Kong H."/>
            <person name="Lavrijsen P."/>
            <person name="Sunseri F."/>
            <person name="Falavigna A."/>
            <person name="Ye Y."/>
            <person name="Leebens-Mack J.H."/>
            <person name="Chen G."/>
        </authorList>
    </citation>
    <scope>NUCLEOTIDE SEQUENCE [LARGE SCALE GENOMIC DNA]</scope>
    <source>
        <strain evidence="2">cv. DH0086</strain>
    </source>
</reference>
<dbReference type="AlphaFoldDB" id="A0A5P1FT40"/>